<comment type="caution">
    <text evidence="1">The sequence shown here is derived from an EMBL/GenBank/DDBJ whole genome shotgun (WGS) entry which is preliminary data.</text>
</comment>
<protein>
    <submittedName>
        <fullName evidence="1">Chromosome segregation ATPase</fullName>
    </submittedName>
</protein>
<sequence length="95" mass="10959">MRDPRGINYHLCNFACFANPHWMRQPLLHIVYGAPRPQFRYVRTPRALHTTEFLIGKEDGRAMQSPKKVCPSVILGVQDTMDYRELSPRTGGNCK</sequence>
<reference evidence="1 2" key="2">
    <citation type="journal article" date="2013" name="Genome Biol. Evol.">
        <title>Genome sequencing of Giardia lamblia genotypes A2 and B isolates (DH and GS) and comparative analysis with the genomes of genotypes A1 and E (WB and Pig).</title>
        <authorList>
            <person name="Adam R.D."/>
            <person name="Dahlstrom E.W."/>
            <person name="Martens C.A."/>
            <person name="Bruno D.P."/>
            <person name="Barbian K.D."/>
            <person name="Ricklefs S.M."/>
            <person name="Hernandez M.M."/>
            <person name="Narla N.P."/>
            <person name="Patel R.B."/>
            <person name="Porcella S.F."/>
            <person name="Nash T.E."/>
        </authorList>
    </citation>
    <scope>NUCLEOTIDE SEQUENCE [LARGE SCALE GENOMIC DNA]</scope>
    <source>
        <strain evidence="1 2">GS</strain>
    </source>
</reference>
<proteinExistence type="predicted"/>
<reference evidence="2" key="1">
    <citation type="submission" date="2012-02" db="EMBL/GenBank/DDBJ databases">
        <title>Genome sequencing of Giardia lamblia Genotypes A2 and B isolates (DH and GS) and comparative analysis with the genomes of Genotypes A1 and E (WB and Pig).</title>
        <authorList>
            <person name="Adam R."/>
            <person name="Dahlstrom E."/>
            <person name="Martens C."/>
            <person name="Bruno D."/>
            <person name="Barbian K."/>
            <person name="Porcella S.F."/>
            <person name="Nash T."/>
        </authorList>
    </citation>
    <scope>NUCLEOTIDE SEQUENCE</scope>
    <source>
        <strain evidence="2">GS</strain>
    </source>
</reference>
<evidence type="ECO:0000313" key="2">
    <source>
        <dbReference type="Proteomes" id="UP000018040"/>
    </source>
</evidence>
<dbReference type="Proteomes" id="UP000018040">
    <property type="component" value="Unassembled WGS sequence"/>
</dbReference>
<gene>
    <name evidence="1" type="ORF">GSB_151750</name>
</gene>
<evidence type="ECO:0000313" key="1">
    <source>
        <dbReference type="EMBL" id="ESU43688.1"/>
    </source>
</evidence>
<accession>V6TXN9</accession>
<organism evidence="1 2">
    <name type="scientific">Giardia intestinalis</name>
    <name type="common">Giardia lamblia</name>
    <dbReference type="NCBI Taxonomy" id="5741"/>
    <lineage>
        <taxon>Eukaryota</taxon>
        <taxon>Metamonada</taxon>
        <taxon>Diplomonadida</taxon>
        <taxon>Hexamitidae</taxon>
        <taxon>Giardiinae</taxon>
        <taxon>Giardia</taxon>
    </lineage>
</organism>
<name>V6TXN9_GIAIN</name>
<dbReference type="EMBL" id="AHHH01000041">
    <property type="protein sequence ID" value="ESU43688.1"/>
    <property type="molecule type" value="Genomic_DNA"/>
</dbReference>
<dbReference type="AlphaFoldDB" id="V6TXN9"/>